<evidence type="ECO:0000313" key="3">
    <source>
        <dbReference type="Proteomes" id="UP000078558"/>
    </source>
</evidence>
<sequence>MSKPPRPDSAPDFTHRGWQVCLDVTPAPSESDSGVYLCTAWYRPGAGAPWQVLERRHQSLHFSLEAAREGAQARLRARLEKLAS</sequence>
<dbReference type="EMBL" id="LT907988">
    <property type="protein sequence ID" value="SOE52120.1"/>
    <property type="molecule type" value="Genomic_DNA"/>
</dbReference>
<dbReference type="RefSeq" id="WP_067754139.1">
    <property type="nucleotide sequence ID" value="NZ_LT907988.1"/>
</dbReference>
<gene>
    <name evidence="1" type="ORF">ODI_01333</name>
    <name evidence="2" type="ORF">ODI_R3934</name>
</gene>
<proteinExistence type="predicted"/>
<dbReference type="Proteomes" id="UP000078558">
    <property type="component" value="Chromosome I"/>
</dbReference>
<reference evidence="2 3" key="2">
    <citation type="submission" date="2017-08" db="EMBL/GenBank/DDBJ databases">
        <authorList>
            <person name="de Groot N.N."/>
        </authorList>
    </citation>
    <scope>NUCLEOTIDE SEQUENCE [LARGE SCALE GENOMIC DNA]</scope>
    <source>
        <strain evidence="2">Orrdi1</strain>
    </source>
</reference>
<accession>A0A1C3K2H5</accession>
<dbReference type="AlphaFoldDB" id="A0A1C3K2H5"/>
<reference evidence="1 3" key="1">
    <citation type="submission" date="2016-06" db="EMBL/GenBank/DDBJ databases">
        <authorList>
            <person name="Kjaerup R.B."/>
            <person name="Dalgaard T.S."/>
            <person name="Juul-Madsen H.R."/>
        </authorList>
    </citation>
    <scope>NUCLEOTIDE SEQUENCE [LARGE SCALE GENOMIC DNA]</scope>
    <source>
        <strain evidence="1">Orrdi1</strain>
    </source>
</reference>
<keyword evidence="3" id="KW-1185">Reference proteome</keyword>
<organism evidence="1 3">
    <name type="scientific">Orrella dioscoreae</name>
    <dbReference type="NCBI Taxonomy" id="1851544"/>
    <lineage>
        <taxon>Bacteria</taxon>
        <taxon>Pseudomonadati</taxon>
        <taxon>Pseudomonadota</taxon>
        <taxon>Betaproteobacteria</taxon>
        <taxon>Burkholderiales</taxon>
        <taxon>Alcaligenaceae</taxon>
        <taxon>Orrella</taxon>
    </lineage>
</organism>
<name>A0A1C3K2H5_9BURK</name>
<dbReference type="EMBL" id="FLRC01000022">
    <property type="protein sequence ID" value="SBT25706.1"/>
    <property type="molecule type" value="Genomic_DNA"/>
</dbReference>
<evidence type="ECO:0000313" key="1">
    <source>
        <dbReference type="EMBL" id="SBT25706.1"/>
    </source>
</evidence>
<dbReference type="KEGG" id="odi:ODI_R3934"/>
<protein>
    <submittedName>
        <fullName evidence="1">Uncharacterized protein</fullName>
    </submittedName>
</protein>
<evidence type="ECO:0000313" key="2">
    <source>
        <dbReference type="EMBL" id="SOE52120.1"/>
    </source>
</evidence>